<dbReference type="GO" id="GO:0006935">
    <property type="term" value="P:chemotaxis"/>
    <property type="evidence" value="ECO:0007669"/>
    <property type="project" value="InterPro"/>
</dbReference>
<dbReference type="Proteomes" id="UP000198694">
    <property type="component" value="Unassembled WGS sequence"/>
</dbReference>
<dbReference type="AlphaFoldDB" id="A0A1G8YVR2"/>
<dbReference type="EMBL" id="FNFL01000002">
    <property type="protein sequence ID" value="SDK06524.1"/>
    <property type="molecule type" value="Genomic_DNA"/>
</dbReference>
<dbReference type="GO" id="GO:0005829">
    <property type="term" value="C:cytosol"/>
    <property type="evidence" value="ECO:0007669"/>
    <property type="project" value="TreeGrafter"/>
</dbReference>
<dbReference type="PANTHER" id="PTHR22617">
    <property type="entry name" value="CHEMOTAXIS SENSOR HISTIDINE KINASE-RELATED"/>
    <property type="match status" value="1"/>
</dbReference>
<organism evidence="2 3">
    <name type="scientific">Sediminibacillus albus</name>
    <dbReference type="NCBI Taxonomy" id="407036"/>
    <lineage>
        <taxon>Bacteria</taxon>
        <taxon>Bacillati</taxon>
        <taxon>Bacillota</taxon>
        <taxon>Bacilli</taxon>
        <taxon>Bacillales</taxon>
        <taxon>Bacillaceae</taxon>
        <taxon>Sediminibacillus</taxon>
    </lineage>
</organism>
<dbReference type="SMART" id="SM00260">
    <property type="entry name" value="CheW"/>
    <property type="match status" value="1"/>
</dbReference>
<accession>A0A1G8YVR2</accession>
<dbReference type="PANTHER" id="PTHR22617:SF23">
    <property type="entry name" value="CHEMOTAXIS PROTEIN CHEW"/>
    <property type="match status" value="1"/>
</dbReference>
<dbReference type="RefSeq" id="WP_093213264.1">
    <property type="nucleotide sequence ID" value="NZ_FNFL01000002.1"/>
</dbReference>
<proteinExistence type="predicted"/>
<dbReference type="OrthoDB" id="9794382at2"/>
<gene>
    <name evidence="2" type="ORF">SAMN05216243_1840</name>
</gene>
<protein>
    <submittedName>
        <fullName evidence="2">Purine-binding chemotaxis protein CheW</fullName>
    </submittedName>
</protein>
<reference evidence="2 3" key="1">
    <citation type="submission" date="2016-10" db="EMBL/GenBank/DDBJ databases">
        <authorList>
            <person name="de Groot N.N."/>
        </authorList>
    </citation>
    <scope>NUCLEOTIDE SEQUENCE [LARGE SCALE GENOMIC DNA]</scope>
    <source>
        <strain evidence="2 3">CGMCC 1.6502</strain>
    </source>
</reference>
<dbReference type="InterPro" id="IPR002545">
    <property type="entry name" value="CheW-lke_dom"/>
</dbReference>
<name>A0A1G8YVR2_9BACI</name>
<evidence type="ECO:0000259" key="1">
    <source>
        <dbReference type="PROSITE" id="PS50851"/>
    </source>
</evidence>
<dbReference type="InterPro" id="IPR039315">
    <property type="entry name" value="CheW"/>
</dbReference>
<keyword evidence="3" id="KW-1185">Reference proteome</keyword>
<dbReference type="STRING" id="407036.SAMN05216243_1840"/>
<sequence length="152" mass="17209">MGTFKKIIVFHLNNQEYGADVSQILSIERISDIVELPDTPAFINGIIHLRGMVIPVIDLKKRLKMDRLTYTDETRVLIVEMDNHQIGLVVDKATDVLDINEDIIEPAGNFIRQDSDYLHGVAKMENRLLLLLDLEKVLSGEETKQVKEVIAG</sequence>
<dbReference type="Gene3D" id="2.30.30.40">
    <property type="entry name" value="SH3 Domains"/>
    <property type="match status" value="1"/>
</dbReference>
<dbReference type="Pfam" id="PF01584">
    <property type="entry name" value="CheW"/>
    <property type="match status" value="1"/>
</dbReference>
<feature type="domain" description="CheW-like" evidence="1">
    <location>
        <begin position="4"/>
        <end position="143"/>
    </location>
</feature>
<dbReference type="PROSITE" id="PS50851">
    <property type="entry name" value="CHEW"/>
    <property type="match status" value="1"/>
</dbReference>
<dbReference type="SUPFAM" id="SSF50341">
    <property type="entry name" value="CheW-like"/>
    <property type="match status" value="1"/>
</dbReference>
<dbReference type="InterPro" id="IPR036061">
    <property type="entry name" value="CheW-like_dom_sf"/>
</dbReference>
<evidence type="ECO:0000313" key="2">
    <source>
        <dbReference type="EMBL" id="SDK06524.1"/>
    </source>
</evidence>
<evidence type="ECO:0000313" key="3">
    <source>
        <dbReference type="Proteomes" id="UP000198694"/>
    </source>
</evidence>
<dbReference type="Gene3D" id="2.40.50.180">
    <property type="entry name" value="CheA-289, Domain 4"/>
    <property type="match status" value="1"/>
</dbReference>
<dbReference type="GO" id="GO:0007165">
    <property type="term" value="P:signal transduction"/>
    <property type="evidence" value="ECO:0007669"/>
    <property type="project" value="InterPro"/>
</dbReference>